<evidence type="ECO:0000256" key="1">
    <source>
        <dbReference type="SAM" id="MobiDB-lite"/>
    </source>
</evidence>
<sequence length="106" mass="11380">MLDTAAIGTDAGKARVSDIRNATLEKIPEATEKPQVKESPKGFRRLLKFGKKSHSPATRNVESDNVSIDGSEADEVGTNGSSNEVHTLKNLISQDETPTASTTQQK</sequence>
<feature type="non-terminal residue" evidence="2">
    <location>
        <position position="106"/>
    </location>
</feature>
<gene>
    <name evidence="2" type="ORF">A2U01_0031438</name>
</gene>
<name>A0A392PHH5_9FABA</name>
<dbReference type="AlphaFoldDB" id="A0A392PHH5"/>
<organism evidence="2 3">
    <name type="scientific">Trifolium medium</name>
    <dbReference type="NCBI Taxonomy" id="97028"/>
    <lineage>
        <taxon>Eukaryota</taxon>
        <taxon>Viridiplantae</taxon>
        <taxon>Streptophyta</taxon>
        <taxon>Embryophyta</taxon>
        <taxon>Tracheophyta</taxon>
        <taxon>Spermatophyta</taxon>
        <taxon>Magnoliopsida</taxon>
        <taxon>eudicotyledons</taxon>
        <taxon>Gunneridae</taxon>
        <taxon>Pentapetalae</taxon>
        <taxon>rosids</taxon>
        <taxon>fabids</taxon>
        <taxon>Fabales</taxon>
        <taxon>Fabaceae</taxon>
        <taxon>Papilionoideae</taxon>
        <taxon>50 kb inversion clade</taxon>
        <taxon>NPAAA clade</taxon>
        <taxon>Hologalegina</taxon>
        <taxon>IRL clade</taxon>
        <taxon>Trifolieae</taxon>
        <taxon>Trifolium</taxon>
    </lineage>
</organism>
<feature type="compositionally biased region" description="Polar residues" evidence="1">
    <location>
        <begin position="55"/>
        <end position="68"/>
    </location>
</feature>
<keyword evidence="3" id="KW-1185">Reference proteome</keyword>
<dbReference type="EMBL" id="LXQA010075871">
    <property type="protein sequence ID" value="MCI10345.1"/>
    <property type="molecule type" value="Genomic_DNA"/>
</dbReference>
<accession>A0A392PHH5</accession>
<protein>
    <submittedName>
        <fullName evidence="2">COP1-interacting-like protein</fullName>
    </submittedName>
</protein>
<feature type="region of interest" description="Disordered" evidence="1">
    <location>
        <begin position="49"/>
        <end position="106"/>
    </location>
</feature>
<evidence type="ECO:0000313" key="2">
    <source>
        <dbReference type="EMBL" id="MCI10345.1"/>
    </source>
</evidence>
<proteinExistence type="predicted"/>
<feature type="compositionally biased region" description="Polar residues" evidence="1">
    <location>
        <begin position="78"/>
        <end position="106"/>
    </location>
</feature>
<evidence type="ECO:0000313" key="3">
    <source>
        <dbReference type="Proteomes" id="UP000265520"/>
    </source>
</evidence>
<comment type="caution">
    <text evidence="2">The sequence shown here is derived from an EMBL/GenBank/DDBJ whole genome shotgun (WGS) entry which is preliminary data.</text>
</comment>
<dbReference type="Proteomes" id="UP000265520">
    <property type="component" value="Unassembled WGS sequence"/>
</dbReference>
<reference evidence="2 3" key="1">
    <citation type="journal article" date="2018" name="Front. Plant Sci.">
        <title>Red Clover (Trifolium pratense) and Zigzag Clover (T. medium) - A Picture of Genomic Similarities and Differences.</title>
        <authorList>
            <person name="Dluhosova J."/>
            <person name="Istvanek J."/>
            <person name="Nedelnik J."/>
            <person name="Repkova J."/>
        </authorList>
    </citation>
    <scope>NUCLEOTIDE SEQUENCE [LARGE SCALE GENOMIC DNA]</scope>
    <source>
        <strain evidence="3">cv. 10/8</strain>
        <tissue evidence="2">Leaf</tissue>
    </source>
</reference>